<organism evidence="2 3">
    <name type="scientific">Capsicum annuum</name>
    <name type="common">Capsicum pepper</name>
    <dbReference type="NCBI Taxonomy" id="4072"/>
    <lineage>
        <taxon>Eukaryota</taxon>
        <taxon>Viridiplantae</taxon>
        <taxon>Streptophyta</taxon>
        <taxon>Embryophyta</taxon>
        <taxon>Tracheophyta</taxon>
        <taxon>Spermatophyta</taxon>
        <taxon>Magnoliopsida</taxon>
        <taxon>eudicotyledons</taxon>
        <taxon>Gunneridae</taxon>
        <taxon>Pentapetalae</taxon>
        <taxon>asterids</taxon>
        <taxon>lamiids</taxon>
        <taxon>Solanales</taxon>
        <taxon>Solanaceae</taxon>
        <taxon>Solanoideae</taxon>
        <taxon>Capsiceae</taxon>
        <taxon>Capsicum</taxon>
    </lineage>
</organism>
<reference evidence="2 3" key="2">
    <citation type="journal article" date="2017" name="Genome Biol.">
        <title>New reference genome sequences of hot pepper reveal the massive evolution of plant disease-resistance genes by retroduplication.</title>
        <authorList>
            <person name="Kim S."/>
            <person name="Park J."/>
            <person name="Yeom S.I."/>
            <person name="Kim Y.M."/>
            <person name="Seo E."/>
            <person name="Kim K.T."/>
            <person name="Kim M.S."/>
            <person name="Lee J.M."/>
            <person name="Cheong K."/>
            <person name="Shin H.S."/>
            <person name="Kim S.B."/>
            <person name="Han K."/>
            <person name="Lee J."/>
            <person name="Park M."/>
            <person name="Lee H.A."/>
            <person name="Lee H.Y."/>
            <person name="Lee Y."/>
            <person name="Oh S."/>
            <person name="Lee J.H."/>
            <person name="Choi E."/>
            <person name="Choi E."/>
            <person name="Lee S.E."/>
            <person name="Jeon J."/>
            <person name="Kim H."/>
            <person name="Choi G."/>
            <person name="Song H."/>
            <person name="Lee J."/>
            <person name="Lee S.C."/>
            <person name="Kwon J.K."/>
            <person name="Lee H.Y."/>
            <person name="Koo N."/>
            <person name="Hong Y."/>
            <person name="Kim R.W."/>
            <person name="Kang W.H."/>
            <person name="Huh J.H."/>
            <person name="Kang B.C."/>
            <person name="Yang T.J."/>
            <person name="Lee Y.H."/>
            <person name="Bennetzen J.L."/>
            <person name="Choi D."/>
        </authorList>
    </citation>
    <scope>NUCLEOTIDE SEQUENCE [LARGE SCALE GENOMIC DNA]</scope>
    <source>
        <strain evidence="3">cv. CM334</strain>
    </source>
</reference>
<evidence type="ECO:0000313" key="3">
    <source>
        <dbReference type="Proteomes" id="UP000222542"/>
    </source>
</evidence>
<comment type="caution">
    <text evidence="2">The sequence shown here is derived from an EMBL/GenBank/DDBJ whole genome shotgun (WGS) entry which is preliminary data.</text>
</comment>
<dbReference type="EMBL" id="AYRZ02000011">
    <property type="protein sequence ID" value="PHT68285.1"/>
    <property type="molecule type" value="Genomic_DNA"/>
</dbReference>
<evidence type="ECO:0008006" key="4">
    <source>
        <dbReference type="Google" id="ProtNLM"/>
    </source>
</evidence>
<dbReference type="PANTHER" id="PTHR46328:SF36">
    <property type="entry name" value="FAR1 DOMAIN-CONTAINING PROTEIN"/>
    <property type="match status" value="1"/>
</dbReference>
<evidence type="ECO:0000256" key="1">
    <source>
        <dbReference type="SAM" id="MobiDB-lite"/>
    </source>
</evidence>
<dbReference type="Proteomes" id="UP000222542">
    <property type="component" value="Unassembled WGS sequence"/>
</dbReference>
<sequence>MNWRLGAMRWDNFASLHETWKLTAMRGYRVDLLDFDNCHLACLRDALKCQLAYYFTKMALTPCPGQSDKPSPFQERKRQRLEYRCGCLAHIKFQISNDMWEVCEFNDVHSHPMIKDNLRHFIQSGRKHTSATKNILGSMIEVGIRTKKAVRYLQNEAADNDLDCEEIARKYLYQAKIEIIKHQSELYAENYEKDKNKLSGTNPVTGCKDQDLDPIKKKNKKS</sequence>
<dbReference type="PANTHER" id="PTHR46328">
    <property type="entry name" value="FAR-RED IMPAIRED RESPONSIVE (FAR1) FAMILY PROTEIN-RELATED"/>
    <property type="match status" value="1"/>
</dbReference>
<protein>
    <recommendedName>
        <fullName evidence="4">Protein FAR1-RELATED SEQUENCE</fullName>
    </recommendedName>
</protein>
<dbReference type="AlphaFoldDB" id="A0A2G2YEX6"/>
<feature type="region of interest" description="Disordered" evidence="1">
    <location>
        <begin position="195"/>
        <end position="222"/>
    </location>
</feature>
<reference evidence="2 3" key="1">
    <citation type="journal article" date="2014" name="Nat. Genet.">
        <title>Genome sequence of the hot pepper provides insights into the evolution of pungency in Capsicum species.</title>
        <authorList>
            <person name="Kim S."/>
            <person name="Park M."/>
            <person name="Yeom S.I."/>
            <person name="Kim Y.M."/>
            <person name="Lee J.M."/>
            <person name="Lee H.A."/>
            <person name="Seo E."/>
            <person name="Choi J."/>
            <person name="Cheong K."/>
            <person name="Kim K.T."/>
            <person name="Jung K."/>
            <person name="Lee G.W."/>
            <person name="Oh S.K."/>
            <person name="Bae C."/>
            <person name="Kim S.B."/>
            <person name="Lee H.Y."/>
            <person name="Kim S.Y."/>
            <person name="Kim M.S."/>
            <person name="Kang B.C."/>
            <person name="Jo Y.D."/>
            <person name="Yang H.B."/>
            <person name="Jeong H.J."/>
            <person name="Kang W.H."/>
            <person name="Kwon J.K."/>
            <person name="Shin C."/>
            <person name="Lim J.Y."/>
            <person name="Park J.H."/>
            <person name="Huh J.H."/>
            <person name="Kim J.S."/>
            <person name="Kim B.D."/>
            <person name="Cohen O."/>
            <person name="Paran I."/>
            <person name="Suh M.C."/>
            <person name="Lee S.B."/>
            <person name="Kim Y.K."/>
            <person name="Shin Y."/>
            <person name="Noh S.J."/>
            <person name="Park J."/>
            <person name="Seo Y.S."/>
            <person name="Kwon S.Y."/>
            <person name="Kim H.A."/>
            <person name="Park J.M."/>
            <person name="Kim H.J."/>
            <person name="Choi S.B."/>
            <person name="Bosland P.W."/>
            <person name="Reeves G."/>
            <person name="Jo S.H."/>
            <person name="Lee B.W."/>
            <person name="Cho H.T."/>
            <person name="Choi H.S."/>
            <person name="Lee M.S."/>
            <person name="Yu Y."/>
            <person name="Do Choi Y."/>
            <person name="Park B.S."/>
            <person name="van Deynze A."/>
            <person name="Ashrafi H."/>
            <person name="Hill T."/>
            <person name="Kim W.T."/>
            <person name="Pai H.S."/>
            <person name="Ahn H.K."/>
            <person name="Yeam I."/>
            <person name="Giovannoni J.J."/>
            <person name="Rose J.K."/>
            <person name="Sorensen I."/>
            <person name="Lee S.J."/>
            <person name="Kim R.W."/>
            <person name="Choi I.Y."/>
            <person name="Choi B.S."/>
            <person name="Lim J.S."/>
            <person name="Lee Y.H."/>
            <person name="Choi D."/>
        </authorList>
    </citation>
    <scope>NUCLEOTIDE SEQUENCE [LARGE SCALE GENOMIC DNA]</scope>
    <source>
        <strain evidence="3">cv. CM334</strain>
    </source>
</reference>
<name>A0A2G2YEX6_CAPAN</name>
<gene>
    <name evidence="2" type="ORF">T459_27772</name>
</gene>
<dbReference type="Gramene" id="PHT68285">
    <property type="protein sequence ID" value="PHT68285"/>
    <property type="gene ID" value="T459_27772"/>
</dbReference>
<accession>A0A2G2YEX6</accession>
<evidence type="ECO:0000313" key="2">
    <source>
        <dbReference type="EMBL" id="PHT68285.1"/>
    </source>
</evidence>
<keyword evidence="3" id="KW-1185">Reference proteome</keyword>
<proteinExistence type="predicted"/>